<evidence type="ECO:0000313" key="1">
    <source>
        <dbReference type="EMBL" id="MDN4165034.1"/>
    </source>
</evidence>
<organism evidence="1 2">
    <name type="scientific">Shiella aurantiaca</name>
    <dbReference type="NCBI Taxonomy" id="3058365"/>
    <lineage>
        <taxon>Bacteria</taxon>
        <taxon>Pseudomonadati</taxon>
        <taxon>Bacteroidota</taxon>
        <taxon>Cytophagia</taxon>
        <taxon>Cytophagales</taxon>
        <taxon>Shiellaceae</taxon>
        <taxon>Shiella</taxon>
    </lineage>
</organism>
<keyword evidence="2" id="KW-1185">Reference proteome</keyword>
<name>A0ABT8F3U4_9BACT</name>
<reference evidence="1" key="1">
    <citation type="submission" date="2023-06" db="EMBL/GenBank/DDBJ databases">
        <title>Cytophagales bacterium Strain LB-30, isolated from soil.</title>
        <authorList>
            <person name="Liu B."/>
        </authorList>
    </citation>
    <scope>NUCLEOTIDE SEQUENCE</scope>
    <source>
        <strain evidence="1">LB-30</strain>
    </source>
</reference>
<comment type="caution">
    <text evidence="1">The sequence shown here is derived from an EMBL/GenBank/DDBJ whole genome shotgun (WGS) entry which is preliminary data.</text>
</comment>
<sequence length="110" mass="12526">MAKLLSEKEEKYMATHNATIERKDNGATLKLALGSDELTIVLTEDNPNEVKSVFNKLLSNLKNGEIEFTLIDTTEDLYFHICKEYITQLNAELKSTYNELKDNGLLNEVE</sequence>
<proteinExistence type="predicted"/>
<accession>A0ABT8F3U4</accession>
<protein>
    <submittedName>
        <fullName evidence="1">Uncharacterized protein</fullName>
    </submittedName>
</protein>
<gene>
    <name evidence="1" type="ORF">QWY31_05940</name>
</gene>
<dbReference type="EMBL" id="JAUHJS010000002">
    <property type="protein sequence ID" value="MDN4165034.1"/>
    <property type="molecule type" value="Genomic_DNA"/>
</dbReference>
<dbReference type="Proteomes" id="UP001168552">
    <property type="component" value="Unassembled WGS sequence"/>
</dbReference>
<evidence type="ECO:0000313" key="2">
    <source>
        <dbReference type="Proteomes" id="UP001168552"/>
    </source>
</evidence>